<dbReference type="OrthoDB" id="6512734at2759"/>
<dbReference type="PANTHER" id="PTHR23121">
    <property type="entry name" value="SODIUM-DEPENDENT GLUCOSE TRANSPORTER 1"/>
    <property type="match status" value="1"/>
</dbReference>
<evidence type="ECO:0000256" key="2">
    <source>
        <dbReference type="ARBA" id="ARBA00022989"/>
    </source>
</evidence>
<keyword evidence="1 4" id="KW-0812">Transmembrane</keyword>
<evidence type="ECO:0000256" key="1">
    <source>
        <dbReference type="ARBA" id="ARBA00022692"/>
    </source>
</evidence>
<dbReference type="AlphaFoldDB" id="A0A443S9B0"/>
<feature type="transmembrane region" description="Helical" evidence="4">
    <location>
        <begin position="238"/>
        <end position="258"/>
    </location>
</feature>
<evidence type="ECO:0008006" key="7">
    <source>
        <dbReference type="Google" id="ProtNLM"/>
    </source>
</evidence>
<name>A0A443S9B0_9ACAR</name>
<reference evidence="5 6" key="1">
    <citation type="journal article" date="2018" name="Gigascience">
        <title>Genomes of trombidid mites reveal novel predicted allergens and laterally-transferred genes associated with secondary metabolism.</title>
        <authorList>
            <person name="Dong X."/>
            <person name="Chaisiri K."/>
            <person name="Xia D."/>
            <person name="Armstrong S.D."/>
            <person name="Fang Y."/>
            <person name="Donnelly M.J."/>
            <person name="Kadowaki T."/>
            <person name="McGarry J.W."/>
            <person name="Darby A.C."/>
            <person name="Makepeace B.L."/>
        </authorList>
    </citation>
    <scope>NUCLEOTIDE SEQUENCE [LARGE SCALE GENOMIC DNA]</scope>
    <source>
        <strain evidence="5">UoL-UT</strain>
    </source>
</reference>
<keyword evidence="2 4" id="KW-1133">Transmembrane helix</keyword>
<feature type="transmembrane region" description="Helical" evidence="4">
    <location>
        <begin position="299"/>
        <end position="319"/>
    </location>
</feature>
<feature type="transmembrane region" description="Helical" evidence="4">
    <location>
        <begin position="264"/>
        <end position="287"/>
    </location>
</feature>
<dbReference type="PANTHER" id="PTHR23121:SF9">
    <property type="entry name" value="SODIUM-DEPENDENT GLUCOSE TRANSPORTER 1"/>
    <property type="match status" value="1"/>
</dbReference>
<proteinExistence type="predicted"/>
<feature type="transmembrane region" description="Helical" evidence="4">
    <location>
        <begin position="58"/>
        <end position="79"/>
    </location>
</feature>
<evidence type="ECO:0000256" key="4">
    <source>
        <dbReference type="SAM" id="Phobius"/>
    </source>
</evidence>
<dbReference type="InterPro" id="IPR036259">
    <property type="entry name" value="MFS_trans_sf"/>
</dbReference>
<sequence length="328" mass="36074">MDSISFSLTLIDIPHLYSNCILQQYFESFILKALLGCSFGCTLIDFKEITNTTMDKMSFSLTFRFLGCCIGAALGFGIPEKTNTTVLYSTLLTAYGTLSIIIAQLTELWSVFFVQFLMGLASGAIDVLVTAQIFQLWNDEGGSYMQAYVLSWNIAGVCSPLLFEPFLSPTKTNEREHLNSTNIHNDTLISTSLVKQTFNGTFDEHKNVVGANVSESRIWIPLSIIGMMLITSAKVKPFTMLLTLVTMIGVGNVIHVFFANTSLAMLWIGALIEFAGFGCFHATVFNYMQSKVGLTTKMCSVLVVWSFLAGGVGYTSLIGEYPLTHVST</sequence>
<gene>
    <name evidence="5" type="ORF">B4U80_14871</name>
</gene>
<comment type="caution">
    <text evidence="5">The sequence shown here is derived from an EMBL/GenBank/DDBJ whole genome shotgun (WGS) entry which is preliminary data.</text>
</comment>
<feature type="transmembrane region" description="Helical" evidence="4">
    <location>
        <begin position="112"/>
        <end position="137"/>
    </location>
</feature>
<evidence type="ECO:0000313" key="5">
    <source>
        <dbReference type="EMBL" id="RWS24123.1"/>
    </source>
</evidence>
<feature type="transmembrane region" description="Helical" evidence="4">
    <location>
        <begin position="143"/>
        <end position="163"/>
    </location>
</feature>
<evidence type="ECO:0000313" key="6">
    <source>
        <dbReference type="Proteomes" id="UP000288716"/>
    </source>
</evidence>
<dbReference type="EMBL" id="NCKV01005342">
    <property type="protein sequence ID" value="RWS24123.1"/>
    <property type="molecule type" value="Genomic_DNA"/>
</dbReference>
<keyword evidence="6" id="KW-1185">Reference proteome</keyword>
<keyword evidence="3 4" id="KW-0472">Membrane</keyword>
<dbReference type="VEuPathDB" id="VectorBase:LDEU007917"/>
<feature type="transmembrane region" description="Helical" evidence="4">
    <location>
        <begin position="85"/>
        <end position="105"/>
    </location>
</feature>
<evidence type="ECO:0000256" key="3">
    <source>
        <dbReference type="ARBA" id="ARBA00023136"/>
    </source>
</evidence>
<accession>A0A443S9B0</accession>
<dbReference type="SUPFAM" id="SSF103473">
    <property type="entry name" value="MFS general substrate transporter"/>
    <property type="match status" value="1"/>
</dbReference>
<protein>
    <recommendedName>
        <fullName evidence="7">Sodium-dependent glucose transporter 1-like protein</fullName>
    </recommendedName>
</protein>
<dbReference type="Proteomes" id="UP000288716">
    <property type="component" value="Unassembled WGS sequence"/>
</dbReference>
<organism evidence="5 6">
    <name type="scientific">Leptotrombidium deliense</name>
    <dbReference type="NCBI Taxonomy" id="299467"/>
    <lineage>
        <taxon>Eukaryota</taxon>
        <taxon>Metazoa</taxon>
        <taxon>Ecdysozoa</taxon>
        <taxon>Arthropoda</taxon>
        <taxon>Chelicerata</taxon>
        <taxon>Arachnida</taxon>
        <taxon>Acari</taxon>
        <taxon>Acariformes</taxon>
        <taxon>Trombidiformes</taxon>
        <taxon>Prostigmata</taxon>
        <taxon>Anystina</taxon>
        <taxon>Parasitengona</taxon>
        <taxon>Trombiculoidea</taxon>
        <taxon>Trombiculidae</taxon>
        <taxon>Leptotrombidium</taxon>
    </lineage>
</organism>
<feature type="transmembrane region" description="Helical" evidence="4">
    <location>
        <begin position="29"/>
        <end position="46"/>
    </location>
</feature>